<dbReference type="Proteomes" id="UP001642483">
    <property type="component" value="Unassembled WGS sequence"/>
</dbReference>
<dbReference type="InterPro" id="IPR051606">
    <property type="entry name" value="Polyketide_Oxido-like"/>
</dbReference>
<feature type="domain" description="NAD(P)-binding" evidence="1">
    <location>
        <begin position="9"/>
        <end position="192"/>
    </location>
</feature>
<reference evidence="2 3" key="1">
    <citation type="submission" date="2024-02" db="EMBL/GenBank/DDBJ databases">
        <authorList>
            <person name="Daric V."/>
            <person name="Darras S."/>
        </authorList>
    </citation>
    <scope>NUCLEOTIDE SEQUENCE [LARGE SCALE GENOMIC DNA]</scope>
</reference>
<dbReference type="PANTHER" id="PTHR43355">
    <property type="entry name" value="FLAVIN REDUCTASE (NADPH)"/>
    <property type="match status" value="1"/>
</dbReference>
<comment type="caution">
    <text evidence="2">The sequence shown here is derived from an EMBL/GenBank/DDBJ whole genome shotgun (WGS) entry which is preliminary data.</text>
</comment>
<name>A0ABP0G983_CLALP</name>
<dbReference type="Gene3D" id="3.40.50.720">
    <property type="entry name" value="NAD(P)-binding Rossmann-like Domain"/>
    <property type="match status" value="1"/>
</dbReference>
<dbReference type="SUPFAM" id="SSF51735">
    <property type="entry name" value="NAD(P)-binding Rossmann-fold domains"/>
    <property type="match status" value="1"/>
</dbReference>
<gene>
    <name evidence="2" type="ORF">CVLEPA_LOCUS20206</name>
</gene>
<dbReference type="InterPro" id="IPR016040">
    <property type="entry name" value="NAD(P)-bd_dom"/>
</dbReference>
<evidence type="ECO:0000313" key="3">
    <source>
        <dbReference type="Proteomes" id="UP001642483"/>
    </source>
</evidence>
<evidence type="ECO:0000259" key="1">
    <source>
        <dbReference type="Pfam" id="PF13460"/>
    </source>
</evidence>
<evidence type="ECO:0000313" key="2">
    <source>
        <dbReference type="EMBL" id="CAK8688180.1"/>
    </source>
</evidence>
<dbReference type="EMBL" id="CAWYQH010000108">
    <property type="protein sequence ID" value="CAK8688180.1"/>
    <property type="molecule type" value="Genomic_DNA"/>
</dbReference>
<dbReference type="Pfam" id="PF13460">
    <property type="entry name" value="NAD_binding_10"/>
    <property type="match status" value="1"/>
</dbReference>
<dbReference type="PANTHER" id="PTHR43355:SF2">
    <property type="entry name" value="FLAVIN REDUCTASE (NADPH)"/>
    <property type="match status" value="1"/>
</dbReference>
<organism evidence="2 3">
    <name type="scientific">Clavelina lepadiformis</name>
    <name type="common">Light-bulb sea squirt</name>
    <name type="synonym">Ascidia lepadiformis</name>
    <dbReference type="NCBI Taxonomy" id="159417"/>
    <lineage>
        <taxon>Eukaryota</taxon>
        <taxon>Metazoa</taxon>
        <taxon>Chordata</taxon>
        <taxon>Tunicata</taxon>
        <taxon>Ascidiacea</taxon>
        <taxon>Aplousobranchia</taxon>
        <taxon>Clavelinidae</taxon>
        <taxon>Clavelina</taxon>
    </lineage>
</organism>
<keyword evidence="3" id="KW-1185">Reference proteome</keyword>
<accession>A0ABP0G983</accession>
<dbReference type="InterPro" id="IPR036291">
    <property type="entry name" value="NAD(P)-bd_dom_sf"/>
</dbReference>
<protein>
    <recommendedName>
        <fullName evidence="1">NAD(P)-binding domain-containing protein</fullName>
    </recommendedName>
</protein>
<sequence length="217" mass="24405">MKTRLLVLGGNGMIGLAVLERALMKQDIEVTAFVRTPSKIPEEIREKIKVLTGNILNPENVADAMREQDAVISCMGQRRDFRRTTIFSQGIKNTVEGMRKHNVKYLQFAGIAALMPSAFKFPKFLVPIAYDAEDMMNYLKTVDDIIWVGVMAPNVSHQEFTGSCKVEENKLPGPSNVTKYDMAEWMVTSITDEAVMEEHKHKFLGISSMSTSRCVLQ</sequence>
<proteinExistence type="predicted"/>